<evidence type="ECO:0000259" key="4">
    <source>
        <dbReference type="Pfam" id="PF07731"/>
    </source>
</evidence>
<evidence type="ECO:0000313" key="6">
    <source>
        <dbReference type="EMBL" id="QPS09683.1"/>
    </source>
</evidence>
<dbReference type="EMBL" id="CP065668">
    <property type="protein sequence ID" value="QPS09683.1"/>
    <property type="molecule type" value="Genomic_DNA"/>
</dbReference>
<dbReference type="SUPFAM" id="SSF49503">
    <property type="entry name" value="Cupredoxins"/>
    <property type="match status" value="3"/>
</dbReference>
<evidence type="ECO:0000313" key="7">
    <source>
        <dbReference type="Proteomes" id="UP000594778"/>
    </source>
</evidence>
<dbReference type="Pfam" id="PF07731">
    <property type="entry name" value="Cu-oxidase_2"/>
    <property type="match status" value="1"/>
</dbReference>
<dbReference type="Pfam" id="PF07732">
    <property type="entry name" value="Cu-oxidase_3"/>
    <property type="match status" value="1"/>
</dbReference>
<gene>
    <name evidence="6" type="ORF">I6G66_06615</name>
</gene>
<dbReference type="InterPro" id="IPR002355">
    <property type="entry name" value="Cu_oxidase_Cu_BS"/>
</dbReference>
<organism evidence="6 7">
    <name type="scientific">Delftia acidovorans</name>
    <name type="common">Pseudomonas acidovorans</name>
    <name type="synonym">Comamonas acidovorans</name>
    <dbReference type="NCBI Taxonomy" id="80866"/>
    <lineage>
        <taxon>Bacteria</taxon>
        <taxon>Pseudomonadati</taxon>
        <taxon>Pseudomonadota</taxon>
        <taxon>Betaproteobacteria</taxon>
        <taxon>Burkholderiales</taxon>
        <taxon>Comamonadaceae</taxon>
        <taxon>Delftia</taxon>
    </lineage>
</organism>
<keyword evidence="2" id="KW-0479">Metal-binding</keyword>
<dbReference type="InterPro" id="IPR008972">
    <property type="entry name" value="Cupredoxin"/>
</dbReference>
<evidence type="ECO:0000259" key="5">
    <source>
        <dbReference type="Pfam" id="PF07732"/>
    </source>
</evidence>
<dbReference type="AlphaFoldDB" id="A0A7T2S6H5"/>
<dbReference type="PROSITE" id="PS51318">
    <property type="entry name" value="TAT"/>
    <property type="match status" value="1"/>
</dbReference>
<feature type="domain" description="Plastocyanin-like" evidence="4">
    <location>
        <begin position="472"/>
        <end position="577"/>
    </location>
</feature>
<comment type="subcellular location">
    <subcellularLocation>
        <location evidence="1">Periplasm</location>
    </subcellularLocation>
</comment>
<protein>
    <submittedName>
        <fullName evidence="6">Multicopper oxidase domain-containing protein</fullName>
    </submittedName>
</protein>
<dbReference type="Gene3D" id="2.60.40.420">
    <property type="entry name" value="Cupredoxins - blue copper proteins"/>
    <property type="match status" value="3"/>
</dbReference>
<dbReference type="InterPro" id="IPR011706">
    <property type="entry name" value="Cu-oxidase_C"/>
</dbReference>
<dbReference type="CDD" id="cd13853">
    <property type="entry name" value="CuRO_1_Tth-MCO_like"/>
    <property type="match status" value="1"/>
</dbReference>
<dbReference type="InterPro" id="IPR006311">
    <property type="entry name" value="TAT_signal"/>
</dbReference>
<name>A0A7T2S6H5_DELAC</name>
<evidence type="ECO:0000256" key="1">
    <source>
        <dbReference type="ARBA" id="ARBA00004418"/>
    </source>
</evidence>
<sequence>MPAPGLNRRALLQWGALLTAGAVLPGCGGGGGPRDDLPEPQALRSVNGVLELHLNVGYASMDMDLPDSDIARWARYPADRQPGRRLELRSFNGRYTAPTLWLRPGDTLKMWVHNQLPASPQGSDWALLNHQNSTNMHFHGLHVDPREIRPGVFGDYVVDGPDAGIAPGATRYHEIHLPDDHSCGIYWYHPHLHGATNAQVSSGMFGAIIVADAQDPFRASVNMRERVLFAHKLTVNAKGRTDTLEDSMQNPAGAFLLNGAYQPTIVMRPGEVQHWHIVNPSSFYPLHPVLDGHVMNVYGRDGNHYGGIYRPLSRQTAGQPLDMRDWPGNYIYPGGRLSMVVQASMAPGEYFLRAAACPSFHRPSGNEPFEEVLARVVVQGEPVQARVPDPALLRRPGDYTPITDAELASHGGVQRVLRLAVLADDEDKGVRDPALAPMPAGESWVLKVGGNRSVFAVGTEAMPLGMSPIHSSLTPVQTVPFNAVEEWTVYNYNGYPHPFHIHVNDCYVVRVNGAPVTPFWADTLPVPAGTGSSGAAGLTKGSITFRMRFADFHGKFVWHCHALDHEDLGMMQIVDVRP</sequence>
<reference evidence="6 7" key="1">
    <citation type="submission" date="2020-12" db="EMBL/GenBank/DDBJ databases">
        <title>FDA dAtabase for Regulatory Grade micrObial Sequences (FDA-ARGOS): Supporting development and validation of Infectious Disease Dx tests.</title>
        <authorList>
            <person name="Sproer C."/>
            <person name="Gronow S."/>
            <person name="Severitt S."/>
            <person name="Schroder I."/>
            <person name="Tallon L."/>
            <person name="Sadzewicz L."/>
            <person name="Zhao X."/>
            <person name="Boylan J."/>
            <person name="Ott S."/>
            <person name="Bowen H."/>
            <person name="Vavikolanu K."/>
            <person name="Mehta A."/>
            <person name="Aluvathingal J."/>
            <person name="Nadendla S."/>
            <person name="Lowell S."/>
            <person name="Myers T."/>
            <person name="Yan Y."/>
            <person name="Sichtig H."/>
        </authorList>
    </citation>
    <scope>NUCLEOTIDE SEQUENCE [LARGE SCALE GENOMIC DNA]</scope>
    <source>
        <strain evidence="6 7">FDAARGOS_909</strain>
    </source>
</reference>
<dbReference type="InterPro" id="IPR045087">
    <property type="entry name" value="Cu-oxidase_fam"/>
</dbReference>
<dbReference type="GO" id="GO:0005507">
    <property type="term" value="F:copper ion binding"/>
    <property type="evidence" value="ECO:0007669"/>
    <property type="project" value="InterPro"/>
</dbReference>
<dbReference type="PANTHER" id="PTHR11709:SF2">
    <property type="entry name" value="MULTICOPPER OXIDASE LPR1"/>
    <property type="match status" value="1"/>
</dbReference>
<evidence type="ECO:0000256" key="3">
    <source>
        <dbReference type="ARBA" id="ARBA00023002"/>
    </source>
</evidence>
<dbReference type="GO" id="GO:0016491">
    <property type="term" value="F:oxidoreductase activity"/>
    <property type="evidence" value="ECO:0007669"/>
    <property type="project" value="UniProtKB-KW"/>
</dbReference>
<proteinExistence type="predicted"/>
<accession>A0A7T2S6H5</accession>
<dbReference type="InterPro" id="IPR011707">
    <property type="entry name" value="Cu-oxidase-like_N"/>
</dbReference>
<feature type="domain" description="Plastocyanin-like" evidence="5">
    <location>
        <begin position="87"/>
        <end position="214"/>
    </location>
</feature>
<dbReference type="PANTHER" id="PTHR11709">
    <property type="entry name" value="MULTI-COPPER OXIDASE"/>
    <property type="match status" value="1"/>
</dbReference>
<dbReference type="Proteomes" id="UP000594778">
    <property type="component" value="Chromosome"/>
</dbReference>
<keyword evidence="3" id="KW-0560">Oxidoreductase</keyword>
<dbReference type="RefSeq" id="WP_197956520.1">
    <property type="nucleotide sequence ID" value="NZ_CP065668.1"/>
</dbReference>
<dbReference type="GO" id="GO:0042597">
    <property type="term" value="C:periplasmic space"/>
    <property type="evidence" value="ECO:0007669"/>
    <property type="project" value="UniProtKB-SubCell"/>
</dbReference>
<dbReference type="PROSITE" id="PS00080">
    <property type="entry name" value="MULTICOPPER_OXIDASE2"/>
    <property type="match status" value="1"/>
</dbReference>
<evidence type="ECO:0000256" key="2">
    <source>
        <dbReference type="ARBA" id="ARBA00022723"/>
    </source>
</evidence>